<dbReference type="GO" id="GO:0006511">
    <property type="term" value="P:ubiquitin-dependent protein catabolic process"/>
    <property type="evidence" value="ECO:0007669"/>
    <property type="project" value="TreeGrafter"/>
</dbReference>
<dbReference type="PANTHER" id="PTHR10677:SF3">
    <property type="entry name" value="FI07626P-RELATED"/>
    <property type="match status" value="1"/>
</dbReference>
<dbReference type="PANTHER" id="PTHR10677">
    <property type="entry name" value="UBIQUILIN"/>
    <property type="match status" value="1"/>
</dbReference>
<dbReference type="InterPro" id="IPR006636">
    <property type="entry name" value="STI1_HS-bd"/>
</dbReference>
<dbReference type="SMART" id="SM00727">
    <property type="entry name" value="STI1"/>
    <property type="match status" value="4"/>
</dbReference>
<feature type="compositionally biased region" description="Polar residues" evidence="1">
    <location>
        <begin position="419"/>
        <end position="429"/>
    </location>
</feature>
<feature type="domain" description="UBA" evidence="2">
    <location>
        <begin position="346"/>
        <end position="390"/>
    </location>
</feature>
<evidence type="ECO:0000256" key="1">
    <source>
        <dbReference type="SAM" id="MobiDB-lite"/>
    </source>
</evidence>
<dbReference type="SMART" id="SM00165">
    <property type="entry name" value="UBA"/>
    <property type="match status" value="1"/>
</dbReference>
<dbReference type="InterPro" id="IPR009060">
    <property type="entry name" value="UBA-like_sf"/>
</dbReference>
<dbReference type="GO" id="GO:0005829">
    <property type="term" value="C:cytosol"/>
    <property type="evidence" value="ECO:0007669"/>
    <property type="project" value="TreeGrafter"/>
</dbReference>
<dbReference type="SUPFAM" id="SSF46934">
    <property type="entry name" value="UBA-like"/>
    <property type="match status" value="1"/>
</dbReference>
<sequence>MTVHLMIRAAPRASEAGPQRPPADISATPFHLGSLGGLSGLQSLGMGTTNFLEIQNQMQNELLTNPNTLRNLLENPLVMQLMNNPDVMKKLVMKNPQMQELLQRYPEIGEVLNNPELLKNTSELAKNPSMLQELMRSHERLLGIDPASPTSVTNPLPNLFQNIQEPGLTSLRSQFQSSTNTMPGTGVMYPPPLASLLQQMSENTTLVQNMLQAPYTQAVMEAMAADPNIAHALLTQNPLITNNTVLQDQMRAMMPQMIQQMQNPEIQNLMTNTQALDAIMQIQQGMEQLRQTAPSMVHTMAPPPPIPPTGPPNERDTVTGGSKDAFSEFMARMIASMAAKHDNSMPPEQKYQAQLEYLSTMGFKDREVNLKTLISTFGDVNSAAEKLLRQGFLTPLTPASSNFESAPNSMDSAAASVHLSPTGSNQVSPAANEPVTGVEQEQQQDA</sequence>
<dbReference type="GO" id="GO:0031593">
    <property type="term" value="F:polyubiquitin modification-dependent protein binding"/>
    <property type="evidence" value="ECO:0007669"/>
    <property type="project" value="TreeGrafter"/>
</dbReference>
<protein>
    <recommendedName>
        <fullName evidence="2">UBA domain-containing protein</fullName>
    </recommendedName>
</protein>
<comment type="caution">
    <text evidence="3">The sequence shown here is derived from an EMBL/GenBank/DDBJ whole genome shotgun (WGS) entry which is preliminary data.</text>
</comment>
<evidence type="ECO:0000259" key="2">
    <source>
        <dbReference type="PROSITE" id="PS50030"/>
    </source>
</evidence>
<dbReference type="InterPro" id="IPR015496">
    <property type="entry name" value="Ubiquilin"/>
</dbReference>
<evidence type="ECO:0000313" key="4">
    <source>
        <dbReference type="Proteomes" id="UP001152888"/>
    </source>
</evidence>
<dbReference type="Pfam" id="PF23195">
    <property type="entry name" value="UBQLN1"/>
    <property type="match status" value="1"/>
</dbReference>
<dbReference type="InterPro" id="IPR015940">
    <property type="entry name" value="UBA"/>
</dbReference>
<feature type="region of interest" description="Disordered" evidence="1">
    <location>
        <begin position="9"/>
        <end position="28"/>
    </location>
</feature>
<accession>A0A9P0PP32</accession>
<evidence type="ECO:0000313" key="3">
    <source>
        <dbReference type="EMBL" id="CAH1993254.1"/>
    </source>
</evidence>
<dbReference type="Gene3D" id="1.10.8.10">
    <property type="entry name" value="DNA helicase RuvA subunit, C-terminal domain"/>
    <property type="match status" value="1"/>
</dbReference>
<dbReference type="EMBL" id="CAKOFQ010007168">
    <property type="protein sequence ID" value="CAH1993254.1"/>
    <property type="molecule type" value="Genomic_DNA"/>
</dbReference>
<dbReference type="PROSITE" id="PS50030">
    <property type="entry name" value="UBA"/>
    <property type="match status" value="1"/>
</dbReference>
<dbReference type="Gene3D" id="1.10.260.100">
    <property type="match status" value="1"/>
</dbReference>
<dbReference type="OrthoDB" id="9450922at2759"/>
<keyword evidence="4" id="KW-1185">Reference proteome</keyword>
<gene>
    <name evidence="3" type="ORF">ACAOBT_LOCUS21417</name>
</gene>
<proteinExistence type="predicted"/>
<name>A0A9P0PP32_ACAOB</name>
<organism evidence="3 4">
    <name type="scientific">Acanthoscelides obtectus</name>
    <name type="common">Bean weevil</name>
    <name type="synonym">Bruchus obtectus</name>
    <dbReference type="NCBI Taxonomy" id="200917"/>
    <lineage>
        <taxon>Eukaryota</taxon>
        <taxon>Metazoa</taxon>
        <taxon>Ecdysozoa</taxon>
        <taxon>Arthropoda</taxon>
        <taxon>Hexapoda</taxon>
        <taxon>Insecta</taxon>
        <taxon>Pterygota</taxon>
        <taxon>Neoptera</taxon>
        <taxon>Endopterygota</taxon>
        <taxon>Coleoptera</taxon>
        <taxon>Polyphaga</taxon>
        <taxon>Cucujiformia</taxon>
        <taxon>Chrysomeloidea</taxon>
        <taxon>Chrysomelidae</taxon>
        <taxon>Bruchinae</taxon>
        <taxon>Bruchini</taxon>
        <taxon>Acanthoscelides</taxon>
    </lineage>
</organism>
<reference evidence="3" key="1">
    <citation type="submission" date="2022-03" db="EMBL/GenBank/DDBJ databases">
        <authorList>
            <person name="Sayadi A."/>
        </authorList>
    </citation>
    <scope>NUCLEOTIDE SEQUENCE</scope>
</reference>
<dbReference type="Proteomes" id="UP001152888">
    <property type="component" value="Unassembled WGS sequence"/>
</dbReference>
<dbReference type="AlphaFoldDB" id="A0A9P0PP32"/>
<feature type="compositionally biased region" description="Polar residues" evidence="1">
    <location>
        <begin position="402"/>
        <end position="411"/>
    </location>
</feature>
<feature type="region of interest" description="Disordered" evidence="1">
    <location>
        <begin position="402"/>
        <end position="446"/>
    </location>
</feature>
<dbReference type="FunFam" id="1.10.260.100:FF:000001">
    <property type="entry name" value="Ubiquilin 1"/>
    <property type="match status" value="1"/>
</dbReference>